<reference evidence="1 2" key="1">
    <citation type="submission" date="2024-09" db="EMBL/GenBank/DDBJ databases">
        <authorList>
            <person name="Zhang Z.-H."/>
        </authorList>
    </citation>
    <scope>NUCLEOTIDE SEQUENCE [LARGE SCALE GENOMIC DNA]</scope>
    <source>
        <strain evidence="1 2">HHTR114</strain>
    </source>
</reference>
<evidence type="ECO:0000313" key="2">
    <source>
        <dbReference type="Proteomes" id="UP001596116"/>
    </source>
</evidence>
<protein>
    <submittedName>
        <fullName evidence="1">DUF2793 domain-containing protein</fullName>
    </submittedName>
</protein>
<dbReference type="EMBL" id="JBHPON010000001">
    <property type="protein sequence ID" value="MFC6035211.1"/>
    <property type="molecule type" value="Genomic_DNA"/>
</dbReference>
<dbReference type="Pfam" id="PF10983">
    <property type="entry name" value="DUF2793"/>
    <property type="match status" value="1"/>
</dbReference>
<proteinExistence type="predicted"/>
<gene>
    <name evidence="1" type="ORF">ACFMB1_06620</name>
</gene>
<evidence type="ECO:0000313" key="1">
    <source>
        <dbReference type="EMBL" id="MFC6035211.1"/>
    </source>
</evidence>
<comment type="caution">
    <text evidence="1">The sequence shown here is derived from an EMBL/GenBank/DDBJ whole genome shotgun (WGS) entry which is preliminary data.</text>
</comment>
<dbReference type="InterPro" id="IPR021251">
    <property type="entry name" value="DUF2793"/>
</dbReference>
<keyword evidence="2" id="KW-1185">Reference proteome</keyword>
<dbReference type="RefSeq" id="WP_379879462.1">
    <property type="nucleotide sequence ID" value="NZ_JBHPON010000001.1"/>
</dbReference>
<organism evidence="1 2">
    <name type="scientific">Hyphococcus aureus</name>
    <dbReference type="NCBI Taxonomy" id="2666033"/>
    <lineage>
        <taxon>Bacteria</taxon>
        <taxon>Pseudomonadati</taxon>
        <taxon>Pseudomonadota</taxon>
        <taxon>Alphaproteobacteria</taxon>
        <taxon>Parvularculales</taxon>
        <taxon>Parvularculaceae</taxon>
        <taxon>Hyphococcus</taxon>
    </lineage>
</organism>
<dbReference type="Proteomes" id="UP001596116">
    <property type="component" value="Unassembled WGS sequence"/>
</dbReference>
<accession>A0ABW1KX37</accession>
<sequence length="513" mass="54445">MEQSPRLSLSYVAPSQAQKHVTVNETFRRLDALVQGVVLSRTTTAEPGSPADGDAYILPSGASGAAWDIYAEHDLVAYQDGAWARIAPFEGLRLWVSDDDEFVAFDGAAWGAITGGSPETATKFGVNTIADATNKLAVKSDAVLFNHDDVTPGSGDCQVKINKDTAGDTGALLFQTGASGRAEFGLAGDDDFHVKVSADGAAWTEALIIDKDNGYVGLLGAPAAHLHIQDTDAALRLEDTAGSHLQLSDESASQAVISKTAASGQALIDFVPDPQDGTSNALFRFFRTTNTTGVARFDIHVGNNTAARNCSFAGNDDCFVCDASGDFGVGVNSPGAKLDIQGGGVLVGAPAGGDKGAGAINAEAVYDNNALLSCYVFDQFIDGVIDQAKWDARAPDRHVRATFEDIEDPETGLVSQREKTPARVEPRLHAPMRKFAARVGTPYDPLTLDGYAQHWKDKRHLSAMPNEAEFDPVNGQLTTGEWIQRLVETAEIQAVLIEELNARVKALSPKGQQ</sequence>
<name>A0ABW1KX37_9PROT</name>